<dbReference type="CDD" id="cd00840">
    <property type="entry name" value="MPP_Mre11_N"/>
    <property type="match status" value="1"/>
</dbReference>
<dbReference type="PANTHER" id="PTHR30337">
    <property type="entry name" value="COMPONENT OF ATP-DEPENDENT DSDNA EXONUCLEASE"/>
    <property type="match status" value="1"/>
</dbReference>
<dbReference type="RefSeq" id="WP_004834406.1">
    <property type="nucleotide sequence ID" value="NZ_AEXM01000012.1"/>
</dbReference>
<name>F0GUT1_9FIRM</name>
<dbReference type="PATRIC" id="fig|879305.3.peg.563"/>
<evidence type="ECO:0000313" key="3">
    <source>
        <dbReference type="EMBL" id="EGC82517.1"/>
    </source>
</evidence>
<keyword evidence="4" id="KW-1185">Reference proteome</keyword>
<dbReference type="GO" id="GO:0016787">
    <property type="term" value="F:hydrolase activity"/>
    <property type="evidence" value="ECO:0007669"/>
    <property type="project" value="UniProtKB-KW"/>
</dbReference>
<dbReference type="EMBL" id="AEXM01000012">
    <property type="protein sequence ID" value="EGC82517.1"/>
    <property type="molecule type" value="Genomic_DNA"/>
</dbReference>
<reference evidence="3 4" key="1">
    <citation type="submission" date="2011-01" db="EMBL/GenBank/DDBJ databases">
        <authorList>
            <person name="Durkin A.S."/>
            <person name="Madupu R."/>
            <person name="Torralba M."/>
            <person name="Gillis M."/>
            <person name="Methe B."/>
            <person name="Sutton G."/>
            <person name="Nelson K.E."/>
        </authorList>
    </citation>
    <scope>NUCLEOTIDE SEQUENCE [LARGE SCALE GENOMIC DNA]</scope>
    <source>
        <strain evidence="3 4">ACS-065-V-Col13</strain>
    </source>
</reference>
<evidence type="ECO:0000259" key="2">
    <source>
        <dbReference type="Pfam" id="PF00149"/>
    </source>
</evidence>
<dbReference type="SUPFAM" id="SSF56300">
    <property type="entry name" value="Metallo-dependent phosphatases"/>
    <property type="match status" value="1"/>
</dbReference>
<organism evidence="3 4">
    <name type="scientific">Anaerococcus prevotii ACS-065-V-Col13</name>
    <dbReference type="NCBI Taxonomy" id="879305"/>
    <lineage>
        <taxon>Bacteria</taxon>
        <taxon>Bacillati</taxon>
        <taxon>Bacillota</taxon>
        <taxon>Tissierellia</taxon>
        <taxon>Tissierellales</taxon>
        <taxon>Peptoniphilaceae</taxon>
        <taxon>Anaerococcus</taxon>
    </lineage>
</organism>
<keyword evidence="1" id="KW-0378">Hydrolase</keyword>
<protein>
    <submittedName>
        <fullName evidence="3">Ser/Thr phosphatase family protein</fullName>
    </submittedName>
</protein>
<dbReference type="Proteomes" id="UP000005286">
    <property type="component" value="Unassembled WGS sequence"/>
</dbReference>
<evidence type="ECO:0000256" key="1">
    <source>
        <dbReference type="ARBA" id="ARBA00022801"/>
    </source>
</evidence>
<gene>
    <name evidence="3" type="ORF">HMPREF9290_1505</name>
</gene>
<proteinExistence type="predicted"/>
<feature type="domain" description="Calcineurin-like phosphoesterase" evidence="2">
    <location>
        <begin position="1"/>
        <end position="184"/>
    </location>
</feature>
<sequence>MKFIHIADCHLADSFDFDKNLSSKIRNASWKSLETIFKDNKDVDFALIAGDLFERSYFSSRDFHRLFSIIRDFSKDVYYVSGNHDYFDDYNSLFLKESPTNFHVFGSSEIEVFESEGLRIYGISYDDRIFDKKVNLNINLDDKFFNIFLIHGEIDNENSNYFSLDSSETSLERFDYIAMGHIHKKGSHRNIYYSGSIEPHDFSDIYNYGYIRYEDGKVNFIDSSILKFYDFSINFSDYNSYENLISYLNSKLRDDKRNFVRININSHENIDKSLIRKNLQADFLDIRLNEEKSLDEFVNLFPNSLLSMYDEKFHGKTDEASLLARKIGLDAILRSRDD</sequence>
<dbReference type="InterPro" id="IPR004843">
    <property type="entry name" value="Calcineurin-like_PHP"/>
</dbReference>
<dbReference type="STRING" id="879305.HMPREF9290_1505"/>
<evidence type="ECO:0000313" key="4">
    <source>
        <dbReference type="Proteomes" id="UP000005286"/>
    </source>
</evidence>
<comment type="caution">
    <text evidence="3">The sequence shown here is derived from an EMBL/GenBank/DDBJ whole genome shotgun (WGS) entry which is preliminary data.</text>
</comment>
<dbReference type="Pfam" id="PF00149">
    <property type="entry name" value="Metallophos"/>
    <property type="match status" value="1"/>
</dbReference>
<dbReference type="InterPro" id="IPR050535">
    <property type="entry name" value="DNA_Repair-Maintenance_Comp"/>
</dbReference>
<dbReference type="eggNOG" id="COG0420">
    <property type="taxonomic scope" value="Bacteria"/>
</dbReference>
<accession>F0GUT1</accession>
<dbReference type="Gene3D" id="3.60.21.10">
    <property type="match status" value="1"/>
</dbReference>
<dbReference type="InterPro" id="IPR029052">
    <property type="entry name" value="Metallo-depent_PP-like"/>
</dbReference>
<dbReference type="InterPro" id="IPR041796">
    <property type="entry name" value="Mre11_N"/>
</dbReference>
<dbReference type="AlphaFoldDB" id="F0GUT1"/>